<dbReference type="CDD" id="cd03255">
    <property type="entry name" value="ABC_MJ0796_LolCDE_FtsE"/>
    <property type="match status" value="1"/>
</dbReference>
<keyword evidence="7 15" id="KW-0067">ATP-binding</keyword>
<gene>
    <name evidence="15" type="primary">macB_1</name>
    <name evidence="15" type="ORF">ETAA8_18520</name>
</gene>
<evidence type="ECO:0000256" key="1">
    <source>
        <dbReference type="ARBA" id="ARBA00004429"/>
    </source>
</evidence>
<sequence>MDLIRIANVTKTYRIGEVDVPVLKGVSFTIRRGELVAIVGASGSGKSTLMNILGCLDRPTSGEYWLDGQEVGKLDANQRAVVRTSKLGFVFQSFNLLARTTAVQNVMMPLDYSLQATSAADSAPRAVELLGRVGLEDRLDHVPAKMSGGQQQRVAIARSLVNRPTVLLADEPTGNLDSQTSVEILQMFRELNAAGLTVILVTHDPKVAAAADRTIRVVDGLVVEDTANEEAESPANSIFNDSNNELPAVADQRQDDRCPEASNDNSEGEVAVATVRRVAVRSDRSSAIGTKQRNHKTPYTLYTSLVPTTVRSSLAALWRNRMRSALTALGIVIGVSAVIAMVEISSGSRVALLKTMSTMGADNLMVQSGASSSGGINFGSGSEMTLTPEDAEAIAAQCSNVAHVAPTISIQGQVVRGNRNWVPMSIIGTTPTYLQVRDWHEMEEGDIFTDRDVRASNKVCMIGVTLAKELFDDESPIGKDLRVKNVSLRVVGVMGRKGANMMGMDQDDILIAPWTTLKFRVSGKNTGGASQGSTDSSTAVNSLGELYPGTTALYPPRNATQAANNPQHARVTNVDQIMVKAASTEQIPHAIAEITTLLHERHRIRDGQEDDFNIRNMSEMLKAFGAMSQMMGGLLLIVALISLAVGGVGIMNIMLVSVTERTREIGLRMAVGARSFHVLRQFLIEAIVLCLLGGLVGILLGRGASVFVWFLLRWPIEASIPAIISAFAVSATVGVIFGFYPAWKASRLDPIDALRYE</sequence>
<dbReference type="GO" id="GO:0098796">
    <property type="term" value="C:membrane protein complex"/>
    <property type="evidence" value="ECO:0007669"/>
    <property type="project" value="UniProtKB-ARBA"/>
</dbReference>
<evidence type="ECO:0000256" key="9">
    <source>
        <dbReference type="ARBA" id="ARBA00023136"/>
    </source>
</evidence>
<dbReference type="AlphaFoldDB" id="A0A517Y995"/>
<dbReference type="GO" id="GO:0005524">
    <property type="term" value="F:ATP binding"/>
    <property type="evidence" value="ECO:0007669"/>
    <property type="project" value="UniProtKB-KW"/>
</dbReference>
<dbReference type="GO" id="GO:0016887">
    <property type="term" value="F:ATP hydrolysis activity"/>
    <property type="evidence" value="ECO:0007669"/>
    <property type="project" value="InterPro"/>
</dbReference>
<keyword evidence="16" id="KW-1185">Reference proteome</keyword>
<name>A0A517Y995_9BACT</name>
<evidence type="ECO:0000256" key="13">
    <source>
        <dbReference type="SAM" id="Phobius"/>
    </source>
</evidence>
<keyword evidence="15" id="KW-0378">Hydrolase</keyword>
<evidence type="ECO:0000256" key="3">
    <source>
        <dbReference type="ARBA" id="ARBA00022475"/>
    </source>
</evidence>
<dbReference type="GO" id="GO:0022857">
    <property type="term" value="F:transmembrane transporter activity"/>
    <property type="evidence" value="ECO:0007669"/>
    <property type="project" value="TreeGrafter"/>
</dbReference>
<evidence type="ECO:0000256" key="11">
    <source>
        <dbReference type="ARBA" id="ARBA00038076"/>
    </source>
</evidence>
<proteinExistence type="inferred from homology"/>
<feature type="transmembrane region" description="Helical" evidence="13">
    <location>
        <begin position="720"/>
        <end position="740"/>
    </location>
</feature>
<dbReference type="GO" id="GO:0005886">
    <property type="term" value="C:plasma membrane"/>
    <property type="evidence" value="ECO:0007669"/>
    <property type="project" value="UniProtKB-SubCell"/>
</dbReference>
<dbReference type="PROSITE" id="PS00211">
    <property type="entry name" value="ABC_TRANSPORTER_1"/>
    <property type="match status" value="1"/>
</dbReference>
<comment type="similarity">
    <text evidence="12">Belongs to the ABC transporter superfamily. Macrolide exporter (TC 3.A.1.122) family.</text>
</comment>
<dbReference type="InterPro" id="IPR003439">
    <property type="entry name" value="ABC_transporter-like_ATP-bd"/>
</dbReference>
<protein>
    <submittedName>
        <fullName evidence="15">Macrolide export ATP-binding/permease protein MacB</fullName>
        <ecNumber evidence="15">3.6.3.-</ecNumber>
    </submittedName>
</protein>
<keyword evidence="10" id="KW-0046">Antibiotic resistance</keyword>
<evidence type="ECO:0000259" key="14">
    <source>
        <dbReference type="PROSITE" id="PS50893"/>
    </source>
</evidence>
<keyword evidence="9 13" id="KW-0472">Membrane</keyword>
<dbReference type="InterPro" id="IPR027417">
    <property type="entry name" value="P-loop_NTPase"/>
</dbReference>
<keyword evidence="3" id="KW-1003">Cell membrane</keyword>
<evidence type="ECO:0000256" key="10">
    <source>
        <dbReference type="ARBA" id="ARBA00023251"/>
    </source>
</evidence>
<keyword evidence="5 13" id="KW-0812">Transmembrane</keyword>
<evidence type="ECO:0000256" key="6">
    <source>
        <dbReference type="ARBA" id="ARBA00022741"/>
    </source>
</evidence>
<feature type="transmembrane region" description="Helical" evidence="13">
    <location>
        <begin position="678"/>
        <end position="700"/>
    </location>
</feature>
<dbReference type="KEGG" id="aagg:ETAA8_18520"/>
<dbReference type="GO" id="GO:0046677">
    <property type="term" value="P:response to antibiotic"/>
    <property type="evidence" value="ECO:0007669"/>
    <property type="project" value="UniProtKB-KW"/>
</dbReference>
<feature type="domain" description="ABC transporter" evidence="14">
    <location>
        <begin position="4"/>
        <end position="244"/>
    </location>
</feature>
<evidence type="ECO:0000313" key="16">
    <source>
        <dbReference type="Proteomes" id="UP000315017"/>
    </source>
</evidence>
<evidence type="ECO:0000256" key="4">
    <source>
        <dbReference type="ARBA" id="ARBA00022519"/>
    </source>
</evidence>
<evidence type="ECO:0000256" key="5">
    <source>
        <dbReference type="ARBA" id="ARBA00022692"/>
    </source>
</evidence>
<dbReference type="PANTHER" id="PTHR30572:SF4">
    <property type="entry name" value="ABC TRANSPORTER PERMEASE YTRF"/>
    <property type="match status" value="1"/>
</dbReference>
<evidence type="ECO:0000256" key="2">
    <source>
        <dbReference type="ARBA" id="ARBA00022448"/>
    </source>
</evidence>
<keyword evidence="4" id="KW-0997">Cell inner membrane</keyword>
<dbReference type="EC" id="3.6.3.-" evidence="15"/>
<comment type="similarity">
    <text evidence="11">Belongs to the ABC-4 integral membrane protein family.</text>
</comment>
<comment type="subcellular location">
    <subcellularLocation>
        <location evidence="1">Cell inner membrane</location>
        <topology evidence="1">Multi-pass membrane protein</topology>
    </subcellularLocation>
</comment>
<dbReference type="InterPro" id="IPR003838">
    <property type="entry name" value="ABC3_permease_C"/>
</dbReference>
<dbReference type="Proteomes" id="UP000315017">
    <property type="component" value="Chromosome"/>
</dbReference>
<evidence type="ECO:0000256" key="8">
    <source>
        <dbReference type="ARBA" id="ARBA00022989"/>
    </source>
</evidence>
<feature type="transmembrane region" description="Helical" evidence="13">
    <location>
        <begin position="325"/>
        <end position="342"/>
    </location>
</feature>
<keyword evidence="2" id="KW-0813">Transport</keyword>
<dbReference type="InterPro" id="IPR050250">
    <property type="entry name" value="Macrolide_Exporter_MacB"/>
</dbReference>
<dbReference type="Pfam" id="PF02687">
    <property type="entry name" value="FtsX"/>
    <property type="match status" value="1"/>
</dbReference>
<keyword evidence="8 13" id="KW-1133">Transmembrane helix</keyword>
<dbReference type="FunFam" id="3.40.50.300:FF:000032">
    <property type="entry name" value="Export ABC transporter ATP-binding protein"/>
    <property type="match status" value="1"/>
</dbReference>
<dbReference type="InterPro" id="IPR017871">
    <property type="entry name" value="ABC_transporter-like_CS"/>
</dbReference>
<evidence type="ECO:0000256" key="7">
    <source>
        <dbReference type="ARBA" id="ARBA00022840"/>
    </source>
</evidence>
<dbReference type="PROSITE" id="PS50893">
    <property type="entry name" value="ABC_TRANSPORTER_2"/>
    <property type="match status" value="1"/>
</dbReference>
<dbReference type="RefSeq" id="WP_145087598.1">
    <property type="nucleotide sequence ID" value="NZ_CP036274.1"/>
</dbReference>
<organism evidence="15 16">
    <name type="scientific">Anatilimnocola aggregata</name>
    <dbReference type="NCBI Taxonomy" id="2528021"/>
    <lineage>
        <taxon>Bacteria</taxon>
        <taxon>Pseudomonadati</taxon>
        <taxon>Planctomycetota</taxon>
        <taxon>Planctomycetia</taxon>
        <taxon>Pirellulales</taxon>
        <taxon>Pirellulaceae</taxon>
        <taxon>Anatilimnocola</taxon>
    </lineage>
</organism>
<dbReference type="OrthoDB" id="9770099at2"/>
<accession>A0A517Y995</accession>
<reference evidence="15 16" key="1">
    <citation type="submission" date="2019-02" db="EMBL/GenBank/DDBJ databases">
        <title>Deep-cultivation of Planctomycetes and their phenomic and genomic characterization uncovers novel biology.</title>
        <authorList>
            <person name="Wiegand S."/>
            <person name="Jogler M."/>
            <person name="Boedeker C."/>
            <person name="Pinto D."/>
            <person name="Vollmers J."/>
            <person name="Rivas-Marin E."/>
            <person name="Kohn T."/>
            <person name="Peeters S.H."/>
            <person name="Heuer A."/>
            <person name="Rast P."/>
            <person name="Oberbeckmann S."/>
            <person name="Bunk B."/>
            <person name="Jeske O."/>
            <person name="Meyerdierks A."/>
            <person name="Storesund J.E."/>
            <person name="Kallscheuer N."/>
            <person name="Luecker S."/>
            <person name="Lage O.M."/>
            <person name="Pohl T."/>
            <person name="Merkel B.J."/>
            <person name="Hornburger P."/>
            <person name="Mueller R.-W."/>
            <person name="Bruemmer F."/>
            <person name="Labrenz M."/>
            <person name="Spormann A.M."/>
            <person name="Op den Camp H."/>
            <person name="Overmann J."/>
            <person name="Amann R."/>
            <person name="Jetten M.S.M."/>
            <person name="Mascher T."/>
            <person name="Medema M.H."/>
            <person name="Devos D.P."/>
            <person name="Kaster A.-K."/>
            <person name="Ovreas L."/>
            <person name="Rohde M."/>
            <person name="Galperin M.Y."/>
            <person name="Jogler C."/>
        </authorList>
    </citation>
    <scope>NUCLEOTIDE SEQUENCE [LARGE SCALE GENOMIC DNA]</scope>
    <source>
        <strain evidence="15 16">ETA_A8</strain>
    </source>
</reference>
<dbReference type="Gene3D" id="3.40.50.300">
    <property type="entry name" value="P-loop containing nucleotide triphosphate hydrolases"/>
    <property type="match status" value="1"/>
</dbReference>
<dbReference type="Pfam" id="PF00005">
    <property type="entry name" value="ABC_tran"/>
    <property type="match status" value="1"/>
</dbReference>
<dbReference type="PANTHER" id="PTHR30572">
    <property type="entry name" value="MEMBRANE COMPONENT OF TRANSPORTER-RELATED"/>
    <property type="match status" value="1"/>
</dbReference>
<evidence type="ECO:0000313" key="15">
    <source>
        <dbReference type="EMBL" id="QDU26771.1"/>
    </source>
</evidence>
<dbReference type="Pfam" id="PF12704">
    <property type="entry name" value="MacB_PCD"/>
    <property type="match status" value="1"/>
</dbReference>
<dbReference type="SUPFAM" id="SSF52540">
    <property type="entry name" value="P-loop containing nucleoside triphosphate hydrolases"/>
    <property type="match status" value="1"/>
</dbReference>
<dbReference type="InterPro" id="IPR017911">
    <property type="entry name" value="MacB-like_ATP-bd"/>
</dbReference>
<dbReference type="EMBL" id="CP036274">
    <property type="protein sequence ID" value="QDU26771.1"/>
    <property type="molecule type" value="Genomic_DNA"/>
</dbReference>
<evidence type="ECO:0000256" key="12">
    <source>
        <dbReference type="ARBA" id="ARBA00038388"/>
    </source>
</evidence>
<dbReference type="InterPro" id="IPR003593">
    <property type="entry name" value="AAA+_ATPase"/>
</dbReference>
<dbReference type="SMART" id="SM00382">
    <property type="entry name" value="AAA"/>
    <property type="match status" value="1"/>
</dbReference>
<feature type="transmembrane region" description="Helical" evidence="13">
    <location>
        <begin position="630"/>
        <end position="657"/>
    </location>
</feature>
<keyword evidence="6" id="KW-0547">Nucleotide-binding</keyword>
<dbReference type="InterPro" id="IPR025857">
    <property type="entry name" value="MacB_PCD"/>
</dbReference>